<protein>
    <submittedName>
        <fullName evidence="1">Uncharacterized protein</fullName>
    </submittedName>
</protein>
<sequence length="67" mass="7183">MAGRKIHSTTAVVCVVAPKAARQMGFQYTLYLQFIELAGLDDLAAVDLVLPLFILALPTCGDLMLAC</sequence>
<comment type="caution">
    <text evidence="1">The sequence shown here is derived from an EMBL/GenBank/DDBJ whole genome shotgun (WGS) entry which is preliminary data.</text>
</comment>
<evidence type="ECO:0000313" key="1">
    <source>
        <dbReference type="EMBL" id="KAF0928761.1"/>
    </source>
</evidence>
<name>A0A6G1EVW3_9ORYZ</name>
<dbReference type="EMBL" id="SPHZ02000002">
    <property type="protein sequence ID" value="KAF0928761.1"/>
    <property type="molecule type" value="Genomic_DNA"/>
</dbReference>
<dbReference type="AlphaFoldDB" id="A0A6G1EVW3"/>
<keyword evidence="2" id="KW-1185">Reference proteome</keyword>
<reference evidence="1 2" key="1">
    <citation type="submission" date="2019-11" db="EMBL/GenBank/DDBJ databases">
        <title>Whole genome sequence of Oryza granulata.</title>
        <authorList>
            <person name="Li W."/>
        </authorList>
    </citation>
    <scope>NUCLEOTIDE SEQUENCE [LARGE SCALE GENOMIC DNA]</scope>
    <source>
        <strain evidence="2">cv. Menghai</strain>
        <tissue evidence="1">Leaf</tissue>
    </source>
</reference>
<organism evidence="1 2">
    <name type="scientific">Oryza meyeriana var. granulata</name>
    <dbReference type="NCBI Taxonomy" id="110450"/>
    <lineage>
        <taxon>Eukaryota</taxon>
        <taxon>Viridiplantae</taxon>
        <taxon>Streptophyta</taxon>
        <taxon>Embryophyta</taxon>
        <taxon>Tracheophyta</taxon>
        <taxon>Spermatophyta</taxon>
        <taxon>Magnoliopsida</taxon>
        <taxon>Liliopsida</taxon>
        <taxon>Poales</taxon>
        <taxon>Poaceae</taxon>
        <taxon>BOP clade</taxon>
        <taxon>Oryzoideae</taxon>
        <taxon>Oryzeae</taxon>
        <taxon>Oryzinae</taxon>
        <taxon>Oryza</taxon>
        <taxon>Oryza meyeriana</taxon>
    </lineage>
</organism>
<proteinExistence type="predicted"/>
<dbReference type="Proteomes" id="UP000479710">
    <property type="component" value="Unassembled WGS sequence"/>
</dbReference>
<evidence type="ECO:0000313" key="2">
    <source>
        <dbReference type="Proteomes" id="UP000479710"/>
    </source>
</evidence>
<accession>A0A6G1EVW3</accession>
<gene>
    <name evidence="1" type="ORF">E2562_010641</name>
</gene>